<feature type="transmembrane region" description="Helical" evidence="2">
    <location>
        <begin position="20"/>
        <end position="40"/>
    </location>
</feature>
<name>A0ABP6GKC8_9ACTN</name>
<dbReference type="InterPro" id="IPR019681">
    <property type="entry name" value="DUF2530"/>
</dbReference>
<dbReference type="EMBL" id="BAAATZ010000008">
    <property type="protein sequence ID" value="GAA2725247.1"/>
    <property type="molecule type" value="Genomic_DNA"/>
</dbReference>
<gene>
    <name evidence="3" type="ORF">GCM10010439_24810</name>
</gene>
<keyword evidence="2" id="KW-0812">Transmembrane</keyword>
<feature type="region of interest" description="Disordered" evidence="1">
    <location>
        <begin position="73"/>
        <end position="120"/>
    </location>
</feature>
<keyword evidence="2" id="KW-0472">Membrane</keyword>
<keyword evidence="2" id="KW-1133">Transmembrane helix</keyword>
<accession>A0ABP6GKC8</accession>
<reference evidence="4" key="1">
    <citation type="journal article" date="2019" name="Int. J. Syst. Evol. Microbiol.">
        <title>The Global Catalogue of Microorganisms (GCM) 10K type strain sequencing project: providing services to taxonomists for standard genome sequencing and annotation.</title>
        <authorList>
            <consortium name="The Broad Institute Genomics Platform"/>
            <consortium name="The Broad Institute Genome Sequencing Center for Infectious Disease"/>
            <person name="Wu L."/>
            <person name="Ma J."/>
        </authorList>
    </citation>
    <scope>NUCLEOTIDE SEQUENCE [LARGE SCALE GENOMIC DNA]</scope>
    <source>
        <strain evidence="4">JCM 8201</strain>
    </source>
</reference>
<protein>
    <recommendedName>
        <fullName evidence="5">DUF2530 domain-containing protein</fullName>
    </recommendedName>
</protein>
<comment type="caution">
    <text evidence="3">The sequence shown here is derived from an EMBL/GenBank/DDBJ whole genome shotgun (WGS) entry which is preliminary data.</text>
</comment>
<sequence length="120" mass="13177">MPTHPRRPQPEPLKTNDVRVAAAGTVVWAVALLVLLVVGLPEDETWWLWVCVTGAVIGLFACWFIPRMQRTRAEDASSAAGGTPAGELEEARLREETSATREMRAAEERGEGTTRRPPLS</sequence>
<evidence type="ECO:0000256" key="2">
    <source>
        <dbReference type="SAM" id="Phobius"/>
    </source>
</evidence>
<feature type="compositionally biased region" description="Basic and acidic residues" evidence="1">
    <location>
        <begin position="89"/>
        <end position="114"/>
    </location>
</feature>
<feature type="transmembrane region" description="Helical" evidence="2">
    <location>
        <begin position="46"/>
        <end position="65"/>
    </location>
</feature>
<dbReference type="RefSeq" id="WP_344450467.1">
    <property type="nucleotide sequence ID" value="NZ_BAAATZ010000008.1"/>
</dbReference>
<evidence type="ECO:0008006" key="5">
    <source>
        <dbReference type="Google" id="ProtNLM"/>
    </source>
</evidence>
<proteinExistence type="predicted"/>
<dbReference type="Pfam" id="PF10745">
    <property type="entry name" value="DUF2530"/>
    <property type="match status" value="1"/>
</dbReference>
<evidence type="ECO:0000256" key="1">
    <source>
        <dbReference type="SAM" id="MobiDB-lite"/>
    </source>
</evidence>
<evidence type="ECO:0000313" key="3">
    <source>
        <dbReference type="EMBL" id="GAA2725247.1"/>
    </source>
</evidence>
<evidence type="ECO:0000313" key="4">
    <source>
        <dbReference type="Proteomes" id="UP001501842"/>
    </source>
</evidence>
<keyword evidence="4" id="KW-1185">Reference proteome</keyword>
<dbReference type="Proteomes" id="UP001501842">
    <property type="component" value="Unassembled WGS sequence"/>
</dbReference>
<organism evidence="3 4">
    <name type="scientific">Actinocorallia aurantiaca</name>
    <dbReference type="NCBI Taxonomy" id="46204"/>
    <lineage>
        <taxon>Bacteria</taxon>
        <taxon>Bacillati</taxon>
        <taxon>Actinomycetota</taxon>
        <taxon>Actinomycetes</taxon>
        <taxon>Streptosporangiales</taxon>
        <taxon>Thermomonosporaceae</taxon>
        <taxon>Actinocorallia</taxon>
    </lineage>
</organism>